<sequence>MSALRNTLPRRLVTEGSLLPPLAATPGFTMTQLRPTRCFFNVPPHETCRGKVTSEPKRRKGYQALHLTCQCGTREAVMADTQSCSLISEATLSATTDRRLASSNTLFSPLATTCLTTLTAKLIVYSAFLSASMVRVECQAPRPDDHITYLPPSLTDADRPRSHDDVATLICDR</sequence>
<accession>A0A5B7INY4</accession>
<dbReference type="EMBL" id="VSRR010064459">
    <property type="protein sequence ID" value="MPC84123.1"/>
    <property type="molecule type" value="Genomic_DNA"/>
</dbReference>
<keyword evidence="2" id="KW-1185">Reference proteome</keyword>
<comment type="caution">
    <text evidence="1">The sequence shown here is derived from an EMBL/GenBank/DDBJ whole genome shotgun (WGS) entry which is preliminary data.</text>
</comment>
<dbReference type="AlphaFoldDB" id="A0A5B7INY4"/>
<protein>
    <submittedName>
        <fullName evidence="1">Uncharacterized protein</fullName>
    </submittedName>
</protein>
<evidence type="ECO:0000313" key="2">
    <source>
        <dbReference type="Proteomes" id="UP000324222"/>
    </source>
</evidence>
<organism evidence="1 2">
    <name type="scientific">Portunus trituberculatus</name>
    <name type="common">Swimming crab</name>
    <name type="synonym">Neptunus trituberculatus</name>
    <dbReference type="NCBI Taxonomy" id="210409"/>
    <lineage>
        <taxon>Eukaryota</taxon>
        <taxon>Metazoa</taxon>
        <taxon>Ecdysozoa</taxon>
        <taxon>Arthropoda</taxon>
        <taxon>Crustacea</taxon>
        <taxon>Multicrustacea</taxon>
        <taxon>Malacostraca</taxon>
        <taxon>Eumalacostraca</taxon>
        <taxon>Eucarida</taxon>
        <taxon>Decapoda</taxon>
        <taxon>Pleocyemata</taxon>
        <taxon>Brachyura</taxon>
        <taxon>Eubrachyura</taxon>
        <taxon>Portunoidea</taxon>
        <taxon>Portunidae</taxon>
        <taxon>Portuninae</taxon>
        <taxon>Portunus</taxon>
    </lineage>
</organism>
<dbReference type="Proteomes" id="UP000324222">
    <property type="component" value="Unassembled WGS sequence"/>
</dbReference>
<proteinExistence type="predicted"/>
<reference evidence="1 2" key="1">
    <citation type="submission" date="2019-05" db="EMBL/GenBank/DDBJ databases">
        <title>Another draft genome of Portunus trituberculatus and its Hox gene families provides insights of decapod evolution.</title>
        <authorList>
            <person name="Jeong J.-H."/>
            <person name="Song I."/>
            <person name="Kim S."/>
            <person name="Choi T."/>
            <person name="Kim D."/>
            <person name="Ryu S."/>
            <person name="Kim W."/>
        </authorList>
    </citation>
    <scope>NUCLEOTIDE SEQUENCE [LARGE SCALE GENOMIC DNA]</scope>
    <source>
        <tissue evidence="1">Muscle</tissue>
    </source>
</reference>
<name>A0A5B7INY4_PORTR</name>
<evidence type="ECO:0000313" key="1">
    <source>
        <dbReference type="EMBL" id="MPC84123.1"/>
    </source>
</evidence>
<gene>
    <name evidence="1" type="ORF">E2C01_078850</name>
</gene>